<evidence type="ECO:0000256" key="1">
    <source>
        <dbReference type="SAM" id="MobiDB-lite"/>
    </source>
</evidence>
<dbReference type="Proteomes" id="UP000031599">
    <property type="component" value="Unassembled WGS sequence"/>
</dbReference>
<name>A0A0C2DCG2_9BACT</name>
<sequence>MAFELGGHSFGADAVEIDAPVEHTRLSELEPEARERVARFLRARGCFSHEGDWVLEIQRIELESPIELEGRGDQQAPMLRHDSASASSPYR</sequence>
<proteinExistence type="predicted"/>
<evidence type="ECO:0000313" key="2">
    <source>
        <dbReference type="EMBL" id="KIG19125.1"/>
    </source>
</evidence>
<dbReference type="RefSeq" id="WP_052546287.1">
    <property type="nucleotide sequence ID" value="NZ_JMCC02000004.1"/>
</dbReference>
<gene>
    <name evidence="2" type="ORF">DB30_04590</name>
</gene>
<dbReference type="EMBL" id="JMCC02000004">
    <property type="protein sequence ID" value="KIG19125.1"/>
    <property type="molecule type" value="Genomic_DNA"/>
</dbReference>
<comment type="caution">
    <text evidence="2">The sequence shown here is derived from an EMBL/GenBank/DDBJ whole genome shotgun (WGS) entry which is preliminary data.</text>
</comment>
<protein>
    <submittedName>
        <fullName evidence="2">Uncharacterized protein</fullName>
    </submittedName>
</protein>
<organism evidence="2 3">
    <name type="scientific">Enhygromyxa salina</name>
    <dbReference type="NCBI Taxonomy" id="215803"/>
    <lineage>
        <taxon>Bacteria</taxon>
        <taxon>Pseudomonadati</taxon>
        <taxon>Myxococcota</taxon>
        <taxon>Polyangia</taxon>
        <taxon>Nannocystales</taxon>
        <taxon>Nannocystaceae</taxon>
        <taxon>Enhygromyxa</taxon>
    </lineage>
</organism>
<evidence type="ECO:0000313" key="3">
    <source>
        <dbReference type="Proteomes" id="UP000031599"/>
    </source>
</evidence>
<feature type="region of interest" description="Disordered" evidence="1">
    <location>
        <begin position="68"/>
        <end position="91"/>
    </location>
</feature>
<dbReference type="AlphaFoldDB" id="A0A0C2DCG2"/>
<accession>A0A0C2DCG2</accession>
<reference evidence="2 3" key="1">
    <citation type="submission" date="2014-12" db="EMBL/GenBank/DDBJ databases">
        <title>Genome assembly of Enhygromyxa salina DSM 15201.</title>
        <authorList>
            <person name="Sharma G."/>
            <person name="Subramanian S."/>
        </authorList>
    </citation>
    <scope>NUCLEOTIDE SEQUENCE [LARGE SCALE GENOMIC DNA]</scope>
    <source>
        <strain evidence="2 3">DSM 15201</strain>
    </source>
</reference>